<reference evidence="2 3" key="1">
    <citation type="journal article" date="2023" name="Nucleic Acids Res.">
        <title>The hologenome of Daphnia magna reveals possible DNA methylation and microbiome-mediated evolution of the host genome.</title>
        <authorList>
            <person name="Chaturvedi A."/>
            <person name="Li X."/>
            <person name="Dhandapani V."/>
            <person name="Marshall H."/>
            <person name="Kissane S."/>
            <person name="Cuenca-Cambronero M."/>
            <person name="Asole G."/>
            <person name="Calvet F."/>
            <person name="Ruiz-Romero M."/>
            <person name="Marangio P."/>
            <person name="Guigo R."/>
            <person name="Rago D."/>
            <person name="Mirbahai L."/>
            <person name="Eastwood N."/>
            <person name="Colbourne J.K."/>
            <person name="Zhou J."/>
            <person name="Mallon E."/>
            <person name="Orsini L."/>
        </authorList>
    </citation>
    <scope>NUCLEOTIDE SEQUENCE [LARGE SCALE GENOMIC DNA]</scope>
    <source>
        <strain evidence="2">LRV0_1</strain>
    </source>
</reference>
<dbReference type="Proteomes" id="UP001234178">
    <property type="component" value="Unassembled WGS sequence"/>
</dbReference>
<feature type="region of interest" description="Disordered" evidence="1">
    <location>
        <begin position="202"/>
        <end position="222"/>
    </location>
</feature>
<proteinExistence type="predicted"/>
<sequence>MNTGLLHGSPVVYHMRIIHLNLDIFRLACYGFNKSWLKRVLIKSFGGPVLHVLSEHKRLIDLQLLKIFRLPPLCSKAIDLFLYCSKLSNNPQIVFGFQAMILEYCSPDTSILILFKWPAALLERAKRFMDAPPCLMAARPLSIDPAKYSLIGMENGTSLFPYPSRVVSSSFAIATSLTDLSSLSKSCIALAMVQISASSVKGSIPSPPNLVGEEKARKGEERPRRQLLYTSNFCQGAKPESATLIKF</sequence>
<protein>
    <submittedName>
        <fullName evidence="2">Uncharacterized protein</fullName>
    </submittedName>
</protein>
<name>A0ABQ9Z2F2_9CRUS</name>
<keyword evidence="3" id="KW-1185">Reference proteome</keyword>
<comment type="caution">
    <text evidence="2">The sequence shown here is derived from an EMBL/GenBank/DDBJ whole genome shotgun (WGS) entry which is preliminary data.</text>
</comment>
<dbReference type="EMBL" id="JAOYFB010000002">
    <property type="protein sequence ID" value="KAK4007086.1"/>
    <property type="molecule type" value="Genomic_DNA"/>
</dbReference>
<evidence type="ECO:0000313" key="3">
    <source>
        <dbReference type="Proteomes" id="UP001234178"/>
    </source>
</evidence>
<evidence type="ECO:0000256" key="1">
    <source>
        <dbReference type="SAM" id="MobiDB-lite"/>
    </source>
</evidence>
<accession>A0ABQ9Z2F2</accession>
<feature type="compositionally biased region" description="Basic and acidic residues" evidence="1">
    <location>
        <begin position="212"/>
        <end position="222"/>
    </location>
</feature>
<organism evidence="2 3">
    <name type="scientific">Daphnia magna</name>
    <dbReference type="NCBI Taxonomy" id="35525"/>
    <lineage>
        <taxon>Eukaryota</taxon>
        <taxon>Metazoa</taxon>
        <taxon>Ecdysozoa</taxon>
        <taxon>Arthropoda</taxon>
        <taxon>Crustacea</taxon>
        <taxon>Branchiopoda</taxon>
        <taxon>Diplostraca</taxon>
        <taxon>Cladocera</taxon>
        <taxon>Anomopoda</taxon>
        <taxon>Daphniidae</taxon>
        <taxon>Daphnia</taxon>
    </lineage>
</organism>
<gene>
    <name evidence="2" type="ORF">OUZ56_012243</name>
</gene>
<evidence type="ECO:0000313" key="2">
    <source>
        <dbReference type="EMBL" id="KAK4007086.1"/>
    </source>
</evidence>